<reference evidence="2" key="1">
    <citation type="submission" date="2020-05" db="EMBL/GenBank/DDBJ databases">
        <title>WGS assembly of Panicum virgatum.</title>
        <authorList>
            <person name="Lovell J.T."/>
            <person name="Jenkins J."/>
            <person name="Shu S."/>
            <person name="Juenger T.E."/>
            <person name="Schmutz J."/>
        </authorList>
    </citation>
    <scope>NUCLEOTIDE SEQUENCE</scope>
    <source>
        <strain evidence="2">AP13</strain>
    </source>
</reference>
<protein>
    <submittedName>
        <fullName evidence="2">Uncharacterized protein</fullName>
    </submittedName>
</protein>
<comment type="caution">
    <text evidence="2">The sequence shown here is derived from an EMBL/GenBank/DDBJ whole genome shotgun (WGS) entry which is preliminary data.</text>
</comment>
<proteinExistence type="predicted"/>
<keyword evidence="3" id="KW-1185">Reference proteome</keyword>
<dbReference type="EMBL" id="CM029047">
    <property type="protein sequence ID" value="KAG2583886.1"/>
    <property type="molecule type" value="Genomic_DNA"/>
</dbReference>
<evidence type="ECO:0000256" key="1">
    <source>
        <dbReference type="SAM" id="MobiDB-lite"/>
    </source>
</evidence>
<name>A0A8T0RFE3_PANVG</name>
<dbReference type="Proteomes" id="UP000823388">
    <property type="component" value="Chromosome 6K"/>
</dbReference>
<feature type="region of interest" description="Disordered" evidence="1">
    <location>
        <begin position="26"/>
        <end position="86"/>
    </location>
</feature>
<gene>
    <name evidence="2" type="ORF">PVAP13_6KG250906</name>
</gene>
<evidence type="ECO:0000313" key="3">
    <source>
        <dbReference type="Proteomes" id="UP000823388"/>
    </source>
</evidence>
<accession>A0A8T0RFE3</accession>
<sequence length="86" mass="9468">MMNQCVTNVFRCACILRVPFRQVNRSKSRARGRRSLVVEHRSDARDLSGGERGAGAQAVERSDQQRMGAGTSVPLDPSFAEESSQT</sequence>
<organism evidence="2 3">
    <name type="scientific">Panicum virgatum</name>
    <name type="common">Blackwell switchgrass</name>
    <dbReference type="NCBI Taxonomy" id="38727"/>
    <lineage>
        <taxon>Eukaryota</taxon>
        <taxon>Viridiplantae</taxon>
        <taxon>Streptophyta</taxon>
        <taxon>Embryophyta</taxon>
        <taxon>Tracheophyta</taxon>
        <taxon>Spermatophyta</taxon>
        <taxon>Magnoliopsida</taxon>
        <taxon>Liliopsida</taxon>
        <taxon>Poales</taxon>
        <taxon>Poaceae</taxon>
        <taxon>PACMAD clade</taxon>
        <taxon>Panicoideae</taxon>
        <taxon>Panicodae</taxon>
        <taxon>Paniceae</taxon>
        <taxon>Panicinae</taxon>
        <taxon>Panicum</taxon>
        <taxon>Panicum sect. Hiantes</taxon>
    </lineage>
</organism>
<dbReference type="AlphaFoldDB" id="A0A8T0RFE3"/>
<feature type="compositionally biased region" description="Basic and acidic residues" evidence="1">
    <location>
        <begin position="36"/>
        <end position="49"/>
    </location>
</feature>
<evidence type="ECO:0000313" key="2">
    <source>
        <dbReference type="EMBL" id="KAG2583886.1"/>
    </source>
</evidence>